<dbReference type="AlphaFoldDB" id="A0A6J4H6P9"/>
<protein>
    <submittedName>
        <fullName evidence="1">Uncharacterized protein</fullName>
    </submittedName>
</protein>
<accession>A0A6J4H6P9</accession>
<proteinExistence type="predicted"/>
<name>A0A6J4H6P9_9PROT</name>
<evidence type="ECO:0000313" key="1">
    <source>
        <dbReference type="EMBL" id="CAA9213902.1"/>
    </source>
</evidence>
<gene>
    <name evidence="1" type="ORF">AVDCRST_MAG04-285</name>
</gene>
<dbReference type="EMBL" id="CADCTL010000017">
    <property type="protein sequence ID" value="CAA9213902.1"/>
    <property type="molecule type" value="Genomic_DNA"/>
</dbReference>
<organism evidence="1">
    <name type="scientific">uncultured Acetobacteraceae bacterium</name>
    <dbReference type="NCBI Taxonomy" id="169975"/>
    <lineage>
        <taxon>Bacteria</taxon>
        <taxon>Pseudomonadati</taxon>
        <taxon>Pseudomonadota</taxon>
        <taxon>Alphaproteobacteria</taxon>
        <taxon>Acetobacterales</taxon>
        <taxon>Acetobacteraceae</taxon>
        <taxon>environmental samples</taxon>
    </lineage>
</organism>
<sequence length="67" mass="7283">MEPEIVPPTVDAIKRWSGVEPPNATARHGLADMANLLDEIERVRAGLAFEDEPSGFDAALRDLKEPG</sequence>
<reference evidence="1" key="1">
    <citation type="submission" date="2020-02" db="EMBL/GenBank/DDBJ databases">
        <authorList>
            <person name="Meier V. D."/>
        </authorList>
    </citation>
    <scope>NUCLEOTIDE SEQUENCE</scope>
    <source>
        <strain evidence="1">AVDCRST_MAG04</strain>
    </source>
</reference>